<dbReference type="Proteomes" id="UP000272942">
    <property type="component" value="Unassembled WGS sequence"/>
</dbReference>
<evidence type="ECO:0000313" key="2">
    <source>
        <dbReference type="EMBL" id="VDP74976.1"/>
    </source>
</evidence>
<keyword evidence="3" id="KW-1185">Reference proteome</keyword>
<feature type="chain" id="PRO_5043138031" evidence="1">
    <location>
        <begin position="19"/>
        <end position="383"/>
    </location>
</feature>
<feature type="signal peptide" evidence="1">
    <location>
        <begin position="1"/>
        <end position="18"/>
    </location>
</feature>
<evidence type="ECO:0000313" key="4">
    <source>
        <dbReference type="WBParaSite" id="ECPE_0000526601-mRNA-1"/>
    </source>
</evidence>
<sequence>MKAFVCNVLSAYAILLLSNSLLNIRLLVESACSCCLRTADPCKCPKVRLGHFPSECGHPISNLTLLTRNPYIYVQAPIRMSPGLYTVLLLDTEIYNPPIRWIKAHLVMVSWNIQYECLLNPDGCQLKEYLQTKTANCSDQFDRFDPLRLVLLRQRQEMSGSFWEQYDTSQVNRVLAYADLYRSPILQFPPVRMSEYQVHYCLHDPIYHEYLITRDFESYETGCQFDPSSQSTLQNPLVNEFPRISITQIQVNEELNDCYIKRDWIQQPKRARSENRQRVRDCPLDLIAFVRKMNGSVARDRFIQHMHKRAEEWLWMSKLEYMHLMGIKHSSDVYSNHEVGFDIHAVFCGSFLKQKKKTTFCVIRAEAYRQILMELGVRWYSEN</sequence>
<evidence type="ECO:0000256" key="1">
    <source>
        <dbReference type="SAM" id="SignalP"/>
    </source>
</evidence>
<organism evidence="4">
    <name type="scientific">Echinostoma caproni</name>
    <dbReference type="NCBI Taxonomy" id="27848"/>
    <lineage>
        <taxon>Eukaryota</taxon>
        <taxon>Metazoa</taxon>
        <taxon>Spiralia</taxon>
        <taxon>Lophotrochozoa</taxon>
        <taxon>Platyhelminthes</taxon>
        <taxon>Trematoda</taxon>
        <taxon>Digenea</taxon>
        <taxon>Plagiorchiida</taxon>
        <taxon>Echinostomata</taxon>
        <taxon>Echinostomatoidea</taxon>
        <taxon>Echinostomatidae</taxon>
        <taxon>Echinostoma</taxon>
    </lineage>
</organism>
<reference evidence="4" key="1">
    <citation type="submission" date="2016-06" db="UniProtKB">
        <authorList>
            <consortium name="WormBaseParasite"/>
        </authorList>
    </citation>
    <scope>IDENTIFICATION</scope>
</reference>
<proteinExistence type="predicted"/>
<dbReference type="WBParaSite" id="ECPE_0000526601-mRNA-1">
    <property type="protein sequence ID" value="ECPE_0000526601-mRNA-1"/>
    <property type="gene ID" value="ECPE_0000526601"/>
</dbReference>
<dbReference type="AlphaFoldDB" id="A0A183AE69"/>
<gene>
    <name evidence="2" type="ORF">ECPE_LOCUS5253</name>
</gene>
<reference evidence="2 3" key="2">
    <citation type="submission" date="2018-11" db="EMBL/GenBank/DDBJ databases">
        <authorList>
            <consortium name="Pathogen Informatics"/>
        </authorList>
    </citation>
    <scope>NUCLEOTIDE SEQUENCE [LARGE SCALE GENOMIC DNA]</scope>
    <source>
        <strain evidence="2 3">Egypt</strain>
    </source>
</reference>
<dbReference type="EMBL" id="UZAN01042094">
    <property type="protein sequence ID" value="VDP74976.1"/>
    <property type="molecule type" value="Genomic_DNA"/>
</dbReference>
<accession>A0A183AE69</accession>
<protein>
    <submittedName>
        <fullName evidence="2 4">Uncharacterized protein</fullName>
    </submittedName>
</protein>
<evidence type="ECO:0000313" key="3">
    <source>
        <dbReference type="Proteomes" id="UP000272942"/>
    </source>
</evidence>
<name>A0A183AE69_9TREM</name>
<keyword evidence="1" id="KW-0732">Signal</keyword>